<sequence length="179" mass="20298">MGGFQRSTRETFTTKTRNASQPLVSENPILTEKLGPEFEEVTANNSNELRIESLASEIKHYPVSVNRIRNNSKIQTSQIAGETTISEKSTEKVNLKPIKRNPVFNDSLKIGLVFLLIASALAFVPALLQLAVLFAVVAMVFLFIGLKKLFNRRAKIKKKKIRKENNQIRKEKIKDIFKK</sequence>
<reference evidence="3 4" key="1">
    <citation type="submission" date="2018-11" db="EMBL/GenBank/DDBJ databases">
        <title>Novel bacteria species description.</title>
        <authorList>
            <person name="Han J.-H."/>
        </authorList>
    </citation>
    <scope>NUCLEOTIDE SEQUENCE [LARGE SCALE GENOMIC DNA]</scope>
    <source>
        <strain evidence="3 4">KCTC23259</strain>
    </source>
</reference>
<keyword evidence="2" id="KW-0812">Transmembrane</keyword>
<gene>
    <name evidence="3" type="ORF">EGI31_20555</name>
</gene>
<name>A0AAE3H5L0_9BACT</name>
<feature type="region of interest" description="Disordered" evidence="1">
    <location>
        <begin position="1"/>
        <end position="22"/>
    </location>
</feature>
<keyword evidence="2" id="KW-0472">Membrane</keyword>
<proteinExistence type="predicted"/>
<evidence type="ECO:0000313" key="3">
    <source>
        <dbReference type="EMBL" id="MCP9765332.1"/>
    </source>
</evidence>
<evidence type="ECO:0000256" key="1">
    <source>
        <dbReference type="SAM" id="MobiDB-lite"/>
    </source>
</evidence>
<evidence type="ECO:0000256" key="2">
    <source>
        <dbReference type="SAM" id="Phobius"/>
    </source>
</evidence>
<keyword evidence="2" id="KW-1133">Transmembrane helix</keyword>
<dbReference type="EMBL" id="RJUF01000182">
    <property type="protein sequence ID" value="MCP9765332.1"/>
    <property type="molecule type" value="Genomic_DNA"/>
</dbReference>
<evidence type="ECO:0000313" key="4">
    <source>
        <dbReference type="Proteomes" id="UP001204144"/>
    </source>
</evidence>
<organism evidence="3 4">
    <name type="scientific">Lacihabitans soyangensis</name>
    <dbReference type="NCBI Taxonomy" id="869394"/>
    <lineage>
        <taxon>Bacteria</taxon>
        <taxon>Pseudomonadati</taxon>
        <taxon>Bacteroidota</taxon>
        <taxon>Cytophagia</taxon>
        <taxon>Cytophagales</taxon>
        <taxon>Leadbetterellaceae</taxon>
        <taxon>Lacihabitans</taxon>
    </lineage>
</organism>
<dbReference type="RefSeq" id="WP_255039025.1">
    <property type="nucleotide sequence ID" value="NZ_RJUF01000182.1"/>
</dbReference>
<keyword evidence="4" id="KW-1185">Reference proteome</keyword>
<feature type="transmembrane region" description="Helical" evidence="2">
    <location>
        <begin position="130"/>
        <end position="150"/>
    </location>
</feature>
<feature type="transmembrane region" description="Helical" evidence="2">
    <location>
        <begin position="107"/>
        <end position="124"/>
    </location>
</feature>
<accession>A0AAE3H5L0</accession>
<dbReference type="AlphaFoldDB" id="A0AAE3H5L0"/>
<dbReference type="Proteomes" id="UP001204144">
    <property type="component" value="Unassembled WGS sequence"/>
</dbReference>
<feature type="compositionally biased region" description="Polar residues" evidence="1">
    <location>
        <begin position="10"/>
        <end position="22"/>
    </location>
</feature>
<comment type="caution">
    <text evidence="3">The sequence shown here is derived from an EMBL/GenBank/DDBJ whole genome shotgun (WGS) entry which is preliminary data.</text>
</comment>
<protein>
    <submittedName>
        <fullName evidence="3">Uncharacterized protein</fullName>
    </submittedName>
</protein>